<name>A0A5C3L7S4_COPMA</name>
<evidence type="ECO:0000313" key="1">
    <source>
        <dbReference type="EMBL" id="TFK24298.1"/>
    </source>
</evidence>
<sequence>MSPNSFHDHNWEASISDGAGQTLPPELWEQIVSYHELIPEESLLDLAFLSRQCYRACLLAYLNRLGIPNPQKRIEISIQDLDSRRSVVIQSIRFKHDALSILRLPYLVDHTNSFICSFPKNINSTPFCNRVLAALNRFRTVKHVKLDFNQVQDRHVEEGDDEGLSHRSNTIGRLLNMVLEKGCETLEIAGLEEMRDIYVYRPIFPVRRSLSTALESTVTALSTVIPSVKSISRSLSALHTTSPASHSLSALPQPEESILQGSHWRFERAQTGKSTSSSFFGSSAVPQILATLSPLACQNIRLQSLSIISSRSLVQPPLLQWLYSALVASSKAGCLERLAINRLDLPIGPYSFATFISFIGAAVKCDPGIKVLELEQFGPIDPEPLNEWLAGFQSLQKLSLKGPWFPHHVSLEPVESYPPPVWPNLTELTVAAEWFGLSWTSNDWRDHFPILRTLRVAIPDFGVLRDNARVQKQFLGLSELYNREGGELAFKVELCFPVGGSTMYWFWLGTRTTLDASTSWTACVEGLAFSVELPILDIDEEHFTRPGSDPFVPWLLKFSNLKRIYFKTNPSSREDIIKVAGWRARPVEYYTRRLADLAVSGVTEKLLHLEHVEVDGDVKL</sequence>
<dbReference type="SUPFAM" id="SSF52047">
    <property type="entry name" value="RNI-like"/>
    <property type="match status" value="1"/>
</dbReference>
<evidence type="ECO:0000313" key="2">
    <source>
        <dbReference type="Proteomes" id="UP000307440"/>
    </source>
</evidence>
<organism evidence="1 2">
    <name type="scientific">Coprinopsis marcescibilis</name>
    <name type="common">Agaric fungus</name>
    <name type="synonym">Psathyrella marcescibilis</name>
    <dbReference type="NCBI Taxonomy" id="230819"/>
    <lineage>
        <taxon>Eukaryota</taxon>
        <taxon>Fungi</taxon>
        <taxon>Dikarya</taxon>
        <taxon>Basidiomycota</taxon>
        <taxon>Agaricomycotina</taxon>
        <taxon>Agaricomycetes</taxon>
        <taxon>Agaricomycetidae</taxon>
        <taxon>Agaricales</taxon>
        <taxon>Agaricineae</taxon>
        <taxon>Psathyrellaceae</taxon>
        <taxon>Coprinopsis</taxon>
    </lineage>
</organism>
<gene>
    <name evidence="1" type="ORF">FA15DRAFT_756661</name>
</gene>
<dbReference type="EMBL" id="ML210203">
    <property type="protein sequence ID" value="TFK24298.1"/>
    <property type="molecule type" value="Genomic_DNA"/>
</dbReference>
<protein>
    <submittedName>
        <fullName evidence="1">Uncharacterized protein</fullName>
    </submittedName>
</protein>
<dbReference type="OrthoDB" id="2635672at2759"/>
<keyword evidence="2" id="KW-1185">Reference proteome</keyword>
<accession>A0A5C3L7S4</accession>
<dbReference type="AlphaFoldDB" id="A0A5C3L7S4"/>
<dbReference type="Proteomes" id="UP000307440">
    <property type="component" value="Unassembled WGS sequence"/>
</dbReference>
<reference evidence="1 2" key="1">
    <citation type="journal article" date="2019" name="Nat. Ecol. Evol.">
        <title>Megaphylogeny resolves global patterns of mushroom evolution.</title>
        <authorList>
            <person name="Varga T."/>
            <person name="Krizsan K."/>
            <person name="Foldi C."/>
            <person name="Dima B."/>
            <person name="Sanchez-Garcia M."/>
            <person name="Sanchez-Ramirez S."/>
            <person name="Szollosi G.J."/>
            <person name="Szarkandi J.G."/>
            <person name="Papp V."/>
            <person name="Albert L."/>
            <person name="Andreopoulos W."/>
            <person name="Angelini C."/>
            <person name="Antonin V."/>
            <person name="Barry K.W."/>
            <person name="Bougher N.L."/>
            <person name="Buchanan P."/>
            <person name="Buyck B."/>
            <person name="Bense V."/>
            <person name="Catcheside P."/>
            <person name="Chovatia M."/>
            <person name="Cooper J."/>
            <person name="Damon W."/>
            <person name="Desjardin D."/>
            <person name="Finy P."/>
            <person name="Geml J."/>
            <person name="Haridas S."/>
            <person name="Hughes K."/>
            <person name="Justo A."/>
            <person name="Karasinski D."/>
            <person name="Kautmanova I."/>
            <person name="Kiss B."/>
            <person name="Kocsube S."/>
            <person name="Kotiranta H."/>
            <person name="LaButti K.M."/>
            <person name="Lechner B.E."/>
            <person name="Liimatainen K."/>
            <person name="Lipzen A."/>
            <person name="Lukacs Z."/>
            <person name="Mihaltcheva S."/>
            <person name="Morgado L.N."/>
            <person name="Niskanen T."/>
            <person name="Noordeloos M.E."/>
            <person name="Ohm R.A."/>
            <person name="Ortiz-Santana B."/>
            <person name="Ovrebo C."/>
            <person name="Racz N."/>
            <person name="Riley R."/>
            <person name="Savchenko A."/>
            <person name="Shiryaev A."/>
            <person name="Soop K."/>
            <person name="Spirin V."/>
            <person name="Szebenyi C."/>
            <person name="Tomsovsky M."/>
            <person name="Tulloss R.E."/>
            <person name="Uehling J."/>
            <person name="Grigoriev I.V."/>
            <person name="Vagvolgyi C."/>
            <person name="Papp T."/>
            <person name="Martin F.M."/>
            <person name="Miettinen O."/>
            <person name="Hibbett D.S."/>
            <person name="Nagy L.G."/>
        </authorList>
    </citation>
    <scope>NUCLEOTIDE SEQUENCE [LARGE SCALE GENOMIC DNA]</scope>
    <source>
        <strain evidence="1 2">CBS 121175</strain>
    </source>
</reference>
<proteinExistence type="predicted"/>